<dbReference type="Pfam" id="PF08843">
    <property type="entry name" value="AbiEii"/>
    <property type="match status" value="1"/>
</dbReference>
<sequence length="189" mass="22099">MNLLTLKGGNALRILGESSRFSQDIDFSLADQGELATRDRMEIQQTIFKAFLAKGFQVLNYSFLEKPKYPDNNPGNNLLGGYTITFSIIEQSSYARIPEQNQKIASRRAYPLENQQKKIKIDISKDEYVRDRETIQYQNYLIHIYSPLMVVYEKVRASCQQLPEYKRPKIRARDLYDIYNLLTSRNQNL</sequence>
<dbReference type="Proteomes" id="UP001167919">
    <property type="component" value="Unassembled WGS sequence"/>
</dbReference>
<evidence type="ECO:0008006" key="3">
    <source>
        <dbReference type="Google" id="ProtNLM"/>
    </source>
</evidence>
<dbReference type="Gene3D" id="3.10.450.620">
    <property type="entry name" value="JHP933, nucleotidyltransferase-like core domain"/>
    <property type="match status" value="1"/>
</dbReference>
<comment type="caution">
    <text evidence="1">The sequence shown here is derived from an EMBL/GenBank/DDBJ whole genome shotgun (WGS) entry which is preliminary data.</text>
</comment>
<accession>A0AAJ1RAB9</accession>
<dbReference type="RefSeq" id="WP_301711327.1">
    <property type="nucleotide sequence ID" value="NZ_SDWY01000003.1"/>
</dbReference>
<evidence type="ECO:0000313" key="1">
    <source>
        <dbReference type="EMBL" id="MDN6900676.1"/>
    </source>
</evidence>
<dbReference type="EMBL" id="SDWY01000003">
    <property type="protein sequence ID" value="MDN6900676.1"/>
    <property type="molecule type" value="Genomic_DNA"/>
</dbReference>
<gene>
    <name evidence="1" type="ORF">EVC35_06620</name>
</gene>
<dbReference type="InterPro" id="IPR014942">
    <property type="entry name" value="AbiEii"/>
</dbReference>
<organism evidence="1 2">
    <name type="scientific">Oenococcus sicerae</name>
    <dbReference type="NCBI Taxonomy" id="2203724"/>
    <lineage>
        <taxon>Bacteria</taxon>
        <taxon>Bacillati</taxon>
        <taxon>Bacillota</taxon>
        <taxon>Bacilli</taxon>
        <taxon>Lactobacillales</taxon>
        <taxon>Lactobacillaceae</taxon>
        <taxon>Oenococcus</taxon>
    </lineage>
</organism>
<reference evidence="1" key="1">
    <citation type="submission" date="2019-01" db="EMBL/GenBank/DDBJ databases">
        <title>Oenococcus sicerae UCMA17102.</title>
        <authorList>
            <person name="Cousin F.J."/>
            <person name="Le Guellec R."/>
            <person name="Cretenet M."/>
        </authorList>
    </citation>
    <scope>NUCLEOTIDE SEQUENCE</scope>
    <source>
        <strain evidence="1">UCMA17102</strain>
    </source>
</reference>
<name>A0AAJ1RAB9_9LACO</name>
<proteinExistence type="predicted"/>
<dbReference type="AlphaFoldDB" id="A0AAJ1RAB9"/>
<evidence type="ECO:0000313" key="2">
    <source>
        <dbReference type="Proteomes" id="UP001167919"/>
    </source>
</evidence>
<protein>
    <recommendedName>
        <fullName evidence="3">Nucleotidyl transferase AbiEii/AbiGii toxin family protein</fullName>
    </recommendedName>
</protein>